<evidence type="ECO:0000256" key="2">
    <source>
        <dbReference type="ARBA" id="ARBA00023125"/>
    </source>
</evidence>
<dbReference type="InterPro" id="IPR050908">
    <property type="entry name" value="SmbC-like"/>
</dbReference>
<keyword evidence="2" id="KW-0238">DNA-binding</keyword>
<dbReference type="PROSITE" id="PS01124">
    <property type="entry name" value="HTH_ARAC_FAMILY_2"/>
    <property type="match status" value="1"/>
</dbReference>
<evidence type="ECO:0000259" key="4">
    <source>
        <dbReference type="PROSITE" id="PS01124"/>
    </source>
</evidence>
<dbReference type="SUPFAM" id="SSF46689">
    <property type="entry name" value="Homeodomain-like"/>
    <property type="match status" value="2"/>
</dbReference>
<dbReference type="GO" id="GO:0003700">
    <property type="term" value="F:DNA-binding transcription factor activity"/>
    <property type="evidence" value="ECO:0007669"/>
    <property type="project" value="InterPro"/>
</dbReference>
<dbReference type="SMART" id="SM00871">
    <property type="entry name" value="AraC_E_bind"/>
    <property type="match status" value="1"/>
</dbReference>
<dbReference type="SUPFAM" id="SSF55136">
    <property type="entry name" value="Probable bacterial effector-binding domain"/>
    <property type="match status" value="1"/>
</dbReference>
<dbReference type="PRINTS" id="PR00032">
    <property type="entry name" value="HTHARAC"/>
</dbReference>
<reference evidence="5" key="1">
    <citation type="journal article" date="2014" name="Int. J. Syst. Evol. Microbiol.">
        <title>Complete genome sequence of Corynebacterium casei LMG S-19264T (=DSM 44701T), isolated from a smear-ripened cheese.</title>
        <authorList>
            <consortium name="US DOE Joint Genome Institute (JGI-PGF)"/>
            <person name="Walter F."/>
            <person name="Albersmeier A."/>
            <person name="Kalinowski J."/>
            <person name="Ruckert C."/>
        </authorList>
    </citation>
    <scope>NUCLEOTIDE SEQUENCE</scope>
    <source>
        <strain evidence="5">NBRC 110071</strain>
    </source>
</reference>
<keyword evidence="6" id="KW-1185">Reference proteome</keyword>
<dbReference type="Gene3D" id="3.20.80.10">
    <property type="entry name" value="Regulatory factor, effector binding domain"/>
    <property type="match status" value="1"/>
</dbReference>
<dbReference type="InterPro" id="IPR020449">
    <property type="entry name" value="Tscrpt_reg_AraC-type_HTH"/>
</dbReference>
<dbReference type="InterPro" id="IPR029442">
    <property type="entry name" value="GyrI-like"/>
</dbReference>
<dbReference type="RefSeq" id="WP_284384015.1">
    <property type="nucleotide sequence ID" value="NZ_BSNM01000027.1"/>
</dbReference>
<protein>
    <submittedName>
        <fullName evidence="5">AraC family transcriptional regulator</fullName>
    </submittedName>
</protein>
<dbReference type="InterPro" id="IPR018062">
    <property type="entry name" value="HTH_AraC-typ_CS"/>
</dbReference>
<dbReference type="Pfam" id="PF06445">
    <property type="entry name" value="GyrI-like"/>
    <property type="match status" value="1"/>
</dbReference>
<dbReference type="PROSITE" id="PS00041">
    <property type="entry name" value="HTH_ARAC_FAMILY_1"/>
    <property type="match status" value="1"/>
</dbReference>
<comment type="caution">
    <text evidence="5">The sequence shown here is derived from an EMBL/GenBank/DDBJ whole genome shotgun (WGS) entry which is preliminary data.</text>
</comment>
<keyword evidence="1" id="KW-0805">Transcription regulation</keyword>
<proteinExistence type="predicted"/>
<sequence length="300" mass="35022">MKDKLIAYDERMSRVCDYVNRHLNDTLTLETLSDVAALSKYHFHRLFKAHIGMSVINFLQLARLKRASFRLAFEKDIRIIDIAFEAGFESPEAFARAFKRTFDQSPSEFRAKPQWPEWHKRFEYQTQIEGAVQMDVNKQMDLTKQLDVKVVDFETTKVALLEHHGSPDRVLETAGRFILWRKETGLSPVKSSKTFGIPYSDPNTTEPEHFRWDVCGSIREDVPPNEYGVKTGVIPGGRCAVVRHKGSHDTLEQSIYYVYRQWLPDSGEEVRDYPCFFHYLNFIHEVDECDLLTDIYFPLK</sequence>
<dbReference type="EMBL" id="BSNM01000027">
    <property type="protein sequence ID" value="GLQ33549.1"/>
    <property type="molecule type" value="Genomic_DNA"/>
</dbReference>
<name>A0AA37SDP3_9GAMM</name>
<dbReference type="PANTHER" id="PTHR40055:SF1">
    <property type="entry name" value="TRANSCRIPTIONAL REGULATOR YGIV-RELATED"/>
    <property type="match status" value="1"/>
</dbReference>
<keyword evidence="3" id="KW-0804">Transcription</keyword>
<gene>
    <name evidence="5" type="ORF">GCM10007876_40290</name>
</gene>
<dbReference type="PANTHER" id="PTHR40055">
    <property type="entry name" value="TRANSCRIPTIONAL REGULATOR YGIV-RELATED"/>
    <property type="match status" value="1"/>
</dbReference>
<dbReference type="Gene3D" id="1.10.10.60">
    <property type="entry name" value="Homeodomain-like"/>
    <property type="match status" value="2"/>
</dbReference>
<dbReference type="SMART" id="SM00342">
    <property type="entry name" value="HTH_ARAC"/>
    <property type="match status" value="1"/>
</dbReference>
<evidence type="ECO:0000256" key="3">
    <source>
        <dbReference type="ARBA" id="ARBA00023163"/>
    </source>
</evidence>
<evidence type="ECO:0000313" key="5">
    <source>
        <dbReference type="EMBL" id="GLQ33549.1"/>
    </source>
</evidence>
<dbReference type="InterPro" id="IPR011256">
    <property type="entry name" value="Reg_factor_effector_dom_sf"/>
</dbReference>
<dbReference type="GO" id="GO:0043565">
    <property type="term" value="F:sequence-specific DNA binding"/>
    <property type="evidence" value="ECO:0007669"/>
    <property type="project" value="InterPro"/>
</dbReference>
<organism evidence="5 6">
    <name type="scientific">Litoribrevibacter albus</name>
    <dbReference type="NCBI Taxonomy" id="1473156"/>
    <lineage>
        <taxon>Bacteria</taxon>
        <taxon>Pseudomonadati</taxon>
        <taxon>Pseudomonadota</taxon>
        <taxon>Gammaproteobacteria</taxon>
        <taxon>Oceanospirillales</taxon>
        <taxon>Oceanospirillaceae</taxon>
        <taxon>Litoribrevibacter</taxon>
    </lineage>
</organism>
<evidence type="ECO:0000313" key="6">
    <source>
        <dbReference type="Proteomes" id="UP001161389"/>
    </source>
</evidence>
<accession>A0AA37SDP3</accession>
<dbReference type="Proteomes" id="UP001161389">
    <property type="component" value="Unassembled WGS sequence"/>
</dbReference>
<dbReference type="Pfam" id="PF12833">
    <property type="entry name" value="HTH_18"/>
    <property type="match status" value="1"/>
</dbReference>
<dbReference type="InterPro" id="IPR009057">
    <property type="entry name" value="Homeodomain-like_sf"/>
</dbReference>
<evidence type="ECO:0000256" key="1">
    <source>
        <dbReference type="ARBA" id="ARBA00023015"/>
    </source>
</evidence>
<dbReference type="AlphaFoldDB" id="A0AA37SDP3"/>
<dbReference type="InterPro" id="IPR010499">
    <property type="entry name" value="AraC_E-bd"/>
</dbReference>
<dbReference type="InterPro" id="IPR018060">
    <property type="entry name" value="HTH_AraC"/>
</dbReference>
<reference evidence="5" key="2">
    <citation type="submission" date="2023-01" db="EMBL/GenBank/DDBJ databases">
        <title>Draft genome sequence of Litoribrevibacter albus strain NBRC 110071.</title>
        <authorList>
            <person name="Sun Q."/>
            <person name="Mori K."/>
        </authorList>
    </citation>
    <scope>NUCLEOTIDE SEQUENCE</scope>
    <source>
        <strain evidence="5">NBRC 110071</strain>
    </source>
</reference>
<feature type="domain" description="HTH araC/xylS-type" evidence="4">
    <location>
        <begin position="13"/>
        <end position="112"/>
    </location>
</feature>